<organism evidence="2 3">
    <name type="scientific">Halocaridina rubra</name>
    <name type="common">Hawaiian red shrimp</name>
    <dbReference type="NCBI Taxonomy" id="373956"/>
    <lineage>
        <taxon>Eukaryota</taxon>
        <taxon>Metazoa</taxon>
        <taxon>Ecdysozoa</taxon>
        <taxon>Arthropoda</taxon>
        <taxon>Crustacea</taxon>
        <taxon>Multicrustacea</taxon>
        <taxon>Malacostraca</taxon>
        <taxon>Eumalacostraca</taxon>
        <taxon>Eucarida</taxon>
        <taxon>Decapoda</taxon>
        <taxon>Pleocyemata</taxon>
        <taxon>Caridea</taxon>
        <taxon>Atyoidea</taxon>
        <taxon>Atyidae</taxon>
        <taxon>Halocaridina</taxon>
    </lineage>
</organism>
<gene>
    <name evidence="2" type="ORF">SK128_026625</name>
</gene>
<evidence type="ECO:0000313" key="3">
    <source>
        <dbReference type="Proteomes" id="UP001381693"/>
    </source>
</evidence>
<name>A0AAN9AFG3_HALRR</name>
<protein>
    <submittedName>
        <fullName evidence="2">Uncharacterized protein</fullName>
    </submittedName>
</protein>
<accession>A0AAN9AFG3</accession>
<sequence>MSFLRKADDMRCKEEYERFTVLQQTMSSMWSGTAPLPTAAQPMQTVPIQPTTLTELT</sequence>
<comment type="caution">
    <text evidence="2">The sequence shown here is derived from an EMBL/GenBank/DDBJ whole genome shotgun (WGS) entry which is preliminary data.</text>
</comment>
<feature type="region of interest" description="Disordered" evidence="1">
    <location>
        <begin position="33"/>
        <end position="57"/>
    </location>
</feature>
<dbReference type="Proteomes" id="UP001381693">
    <property type="component" value="Unassembled WGS sequence"/>
</dbReference>
<evidence type="ECO:0000313" key="2">
    <source>
        <dbReference type="EMBL" id="KAK7083662.1"/>
    </source>
</evidence>
<feature type="compositionally biased region" description="Polar residues" evidence="1">
    <location>
        <begin position="41"/>
        <end position="57"/>
    </location>
</feature>
<dbReference type="EMBL" id="JAXCGZ010002692">
    <property type="protein sequence ID" value="KAK7083662.1"/>
    <property type="molecule type" value="Genomic_DNA"/>
</dbReference>
<proteinExistence type="predicted"/>
<reference evidence="2 3" key="1">
    <citation type="submission" date="2023-11" db="EMBL/GenBank/DDBJ databases">
        <title>Halocaridina rubra genome assembly.</title>
        <authorList>
            <person name="Smith C."/>
        </authorList>
    </citation>
    <scope>NUCLEOTIDE SEQUENCE [LARGE SCALE GENOMIC DNA]</scope>
    <source>
        <strain evidence="2">EP-1</strain>
        <tissue evidence="2">Whole</tissue>
    </source>
</reference>
<evidence type="ECO:0000256" key="1">
    <source>
        <dbReference type="SAM" id="MobiDB-lite"/>
    </source>
</evidence>
<keyword evidence="3" id="KW-1185">Reference proteome</keyword>
<dbReference type="AlphaFoldDB" id="A0AAN9AFG3"/>
<feature type="non-terminal residue" evidence="2">
    <location>
        <position position="57"/>
    </location>
</feature>